<feature type="active site" description="Proton acceptor" evidence="2">
    <location>
        <position position="130"/>
    </location>
</feature>
<evidence type="ECO:0000313" key="4">
    <source>
        <dbReference type="Proteomes" id="UP000295416"/>
    </source>
</evidence>
<comment type="similarity">
    <text evidence="2">Belongs to the 2H phosphoesterase superfamily. ThpR family.</text>
</comment>
<comment type="catalytic activity">
    <reaction evidence="2">
        <text>a 3'-end 2',3'-cyclophospho-ribonucleotide-RNA + H2O = a 3'-end 2'-phospho-ribonucleotide-RNA + H(+)</text>
        <dbReference type="Rhea" id="RHEA:11828"/>
        <dbReference type="Rhea" id="RHEA-COMP:10464"/>
        <dbReference type="Rhea" id="RHEA-COMP:17353"/>
        <dbReference type="ChEBI" id="CHEBI:15377"/>
        <dbReference type="ChEBI" id="CHEBI:15378"/>
        <dbReference type="ChEBI" id="CHEBI:83064"/>
        <dbReference type="ChEBI" id="CHEBI:173113"/>
        <dbReference type="EC" id="3.1.4.58"/>
    </reaction>
</comment>
<keyword evidence="3" id="KW-0436">Ligase</keyword>
<evidence type="ECO:0000256" key="2">
    <source>
        <dbReference type="HAMAP-Rule" id="MF_01940"/>
    </source>
</evidence>
<keyword evidence="4" id="KW-1185">Reference proteome</keyword>
<comment type="function">
    <text evidence="2">Hydrolyzes RNA 2',3'-cyclic phosphodiester to an RNA 2'-phosphomonoester.</text>
</comment>
<name>A0A4R2NYE7_9BACL</name>
<proteinExistence type="inferred from homology"/>
<protein>
    <recommendedName>
        <fullName evidence="2">RNA 2',3'-cyclic phosphodiesterase</fullName>
        <shortName evidence="2">RNA 2',3'-CPDase</shortName>
        <ecNumber evidence="2">3.1.4.58</ecNumber>
    </recommendedName>
</protein>
<evidence type="ECO:0000256" key="1">
    <source>
        <dbReference type="ARBA" id="ARBA00022801"/>
    </source>
</evidence>
<organism evidence="3 4">
    <name type="scientific">Scopulibacillus darangshiensis</name>
    <dbReference type="NCBI Taxonomy" id="442528"/>
    <lineage>
        <taxon>Bacteria</taxon>
        <taxon>Bacillati</taxon>
        <taxon>Bacillota</taxon>
        <taxon>Bacilli</taxon>
        <taxon>Bacillales</taxon>
        <taxon>Sporolactobacillaceae</taxon>
        <taxon>Scopulibacillus</taxon>
    </lineage>
</organism>
<accession>A0A4R2NYE7</accession>
<dbReference type="EC" id="3.1.4.58" evidence="2"/>
<dbReference type="Proteomes" id="UP000295416">
    <property type="component" value="Unassembled WGS sequence"/>
</dbReference>
<dbReference type="PANTHER" id="PTHR35561:SF1">
    <property type="entry name" value="RNA 2',3'-CYCLIC PHOSPHODIESTERASE"/>
    <property type="match status" value="1"/>
</dbReference>
<gene>
    <name evidence="3" type="ORF">EV207_11987</name>
</gene>
<dbReference type="InterPro" id="IPR004175">
    <property type="entry name" value="RNA_CPDase"/>
</dbReference>
<dbReference type="RefSeq" id="WP_132746654.1">
    <property type="nucleotide sequence ID" value="NZ_SLXK01000019.1"/>
</dbReference>
<keyword evidence="1 2" id="KW-0378">Hydrolase</keyword>
<dbReference type="InterPro" id="IPR009097">
    <property type="entry name" value="Cyclic_Pdiesterase"/>
</dbReference>
<feature type="active site" description="Proton donor" evidence="2">
    <location>
        <position position="44"/>
    </location>
</feature>
<dbReference type="EMBL" id="SLXK01000019">
    <property type="protein sequence ID" value="TCP26654.1"/>
    <property type="molecule type" value="Genomic_DNA"/>
</dbReference>
<dbReference type="Pfam" id="PF13563">
    <property type="entry name" value="2_5_RNA_ligase2"/>
    <property type="match status" value="1"/>
</dbReference>
<reference evidence="3 4" key="1">
    <citation type="submission" date="2019-03" db="EMBL/GenBank/DDBJ databases">
        <title>Genomic Encyclopedia of Type Strains, Phase IV (KMG-IV): sequencing the most valuable type-strain genomes for metagenomic binning, comparative biology and taxonomic classification.</title>
        <authorList>
            <person name="Goeker M."/>
        </authorList>
    </citation>
    <scope>NUCLEOTIDE SEQUENCE [LARGE SCALE GENOMIC DNA]</scope>
    <source>
        <strain evidence="3 4">DSM 19377</strain>
    </source>
</reference>
<evidence type="ECO:0000313" key="3">
    <source>
        <dbReference type="EMBL" id="TCP26654.1"/>
    </source>
</evidence>
<feature type="short sequence motif" description="HXTX 2" evidence="2">
    <location>
        <begin position="130"/>
        <end position="133"/>
    </location>
</feature>
<comment type="caution">
    <text evidence="3">The sequence shown here is derived from an EMBL/GenBank/DDBJ whole genome shotgun (WGS) entry which is preliminary data.</text>
</comment>
<feature type="short sequence motif" description="HXTX 1" evidence="2">
    <location>
        <begin position="44"/>
        <end position="47"/>
    </location>
</feature>
<dbReference type="GO" id="GO:0008664">
    <property type="term" value="F:RNA 2',3'-cyclic 3'-phosphodiesterase activity"/>
    <property type="evidence" value="ECO:0007669"/>
    <property type="project" value="UniProtKB-EC"/>
</dbReference>
<dbReference type="HAMAP" id="MF_01940">
    <property type="entry name" value="RNA_CPDase"/>
    <property type="match status" value="1"/>
</dbReference>
<dbReference type="OrthoDB" id="9789350at2"/>
<dbReference type="SUPFAM" id="SSF55144">
    <property type="entry name" value="LigT-like"/>
    <property type="match status" value="1"/>
</dbReference>
<dbReference type="PANTHER" id="PTHR35561">
    <property type="entry name" value="RNA 2',3'-CYCLIC PHOSPHODIESTERASE"/>
    <property type="match status" value="1"/>
</dbReference>
<dbReference type="GO" id="GO:0004113">
    <property type="term" value="F:2',3'-cyclic-nucleotide 3'-phosphodiesterase activity"/>
    <property type="evidence" value="ECO:0007669"/>
    <property type="project" value="InterPro"/>
</dbReference>
<dbReference type="Gene3D" id="3.90.1140.10">
    <property type="entry name" value="Cyclic phosphodiesterase"/>
    <property type="match status" value="1"/>
</dbReference>
<dbReference type="AlphaFoldDB" id="A0A4R2NYE7"/>
<dbReference type="NCBIfam" id="TIGR02258">
    <property type="entry name" value="2_5_ligase"/>
    <property type="match status" value="1"/>
</dbReference>
<dbReference type="GO" id="GO:0016874">
    <property type="term" value="F:ligase activity"/>
    <property type="evidence" value="ECO:0007669"/>
    <property type="project" value="UniProtKB-KW"/>
</dbReference>
<sequence length="189" mass="22077">MANDPHFFLALPLPSDVRQQLRNWSVKLKESFQYQYWSDSQDYHITCLFLGAASKDKIEQVKAAMTRAANECPEFSIQLKGIESFGHKERPRVIFGHIEADNLLYRFHSTIFREIEAMGFNLDQRPYHPHVTIAKKWSGARPQTIDEFKETLSESGKTWTADRLVLYKVNPRETPRYKPVAEFPFLLNI</sequence>